<comment type="caution">
    <text evidence="2">The sequence shown here is derived from an EMBL/GenBank/DDBJ whole genome shotgun (WGS) entry which is preliminary data.</text>
</comment>
<evidence type="ECO:0000313" key="3">
    <source>
        <dbReference type="Proteomes" id="UP000198287"/>
    </source>
</evidence>
<feature type="transmembrane region" description="Helical" evidence="1">
    <location>
        <begin position="290"/>
        <end position="312"/>
    </location>
</feature>
<organism evidence="2 3">
    <name type="scientific">Folsomia candida</name>
    <name type="common">Springtail</name>
    <dbReference type="NCBI Taxonomy" id="158441"/>
    <lineage>
        <taxon>Eukaryota</taxon>
        <taxon>Metazoa</taxon>
        <taxon>Ecdysozoa</taxon>
        <taxon>Arthropoda</taxon>
        <taxon>Hexapoda</taxon>
        <taxon>Collembola</taxon>
        <taxon>Entomobryomorpha</taxon>
        <taxon>Isotomoidea</taxon>
        <taxon>Isotomidae</taxon>
        <taxon>Proisotominae</taxon>
        <taxon>Folsomia</taxon>
    </lineage>
</organism>
<feature type="transmembrane region" description="Helical" evidence="1">
    <location>
        <begin position="6"/>
        <end position="27"/>
    </location>
</feature>
<proteinExistence type="predicted"/>
<accession>A0A226E868</accession>
<dbReference type="AlphaFoldDB" id="A0A226E868"/>
<keyword evidence="3" id="KW-1185">Reference proteome</keyword>
<keyword evidence="1" id="KW-1133">Transmembrane helix</keyword>
<feature type="transmembrane region" description="Helical" evidence="1">
    <location>
        <begin position="134"/>
        <end position="161"/>
    </location>
</feature>
<sequence>MLTKKLFHRFALIVAICRATGATPFFWDRHRHRLFRGKKARRKTRRWLFFQTIFLIYLVIRTVYVRKYRRSDLSSFNFWLSTVFTISIHLVAFIPFSVFDASFAQLVNTWIYFMEKYQRKWYPHFNPNTDFSDHNLLAFIHFEMLATFAAWSCTTWYYFVYPLSPPFPNDLLPKNYHQSWLFYMVIGSVYLLITMLTWTTMLMVLTTIFIYVFYTRPMIMKDLRGGNGFIQYKNLSSTYRTFEIMHMIMLENLAWTLVPFQVLIFQYGLICNHTLILNWKTMDLTTTGFLVSQFLMFQGLYVLYLSFGGWFYKNSVRILEGWKALKLKNAIEMKCVAKFRRSCRPMYIGYPGVFKVRKVSVLTYCQGLLTGTSRLLVGLRGIGTFRM</sequence>
<gene>
    <name evidence="2" type="ORF">Fcan01_10957</name>
</gene>
<protein>
    <submittedName>
        <fullName evidence="2">Uncharacterized protein</fullName>
    </submittedName>
</protein>
<feature type="transmembrane region" description="Helical" evidence="1">
    <location>
        <begin position="253"/>
        <end position="270"/>
    </location>
</feature>
<feature type="transmembrane region" description="Helical" evidence="1">
    <location>
        <begin position="84"/>
        <end position="113"/>
    </location>
</feature>
<evidence type="ECO:0000313" key="2">
    <source>
        <dbReference type="EMBL" id="OXA53508.1"/>
    </source>
</evidence>
<dbReference type="EMBL" id="LNIX01000005">
    <property type="protein sequence ID" value="OXA53508.1"/>
    <property type="molecule type" value="Genomic_DNA"/>
</dbReference>
<reference evidence="2 3" key="1">
    <citation type="submission" date="2015-12" db="EMBL/GenBank/DDBJ databases">
        <title>The genome of Folsomia candida.</title>
        <authorList>
            <person name="Faddeeva A."/>
            <person name="Derks M.F."/>
            <person name="Anvar Y."/>
            <person name="Smit S."/>
            <person name="Van Straalen N."/>
            <person name="Roelofs D."/>
        </authorList>
    </citation>
    <scope>NUCLEOTIDE SEQUENCE [LARGE SCALE GENOMIC DNA]</scope>
    <source>
        <strain evidence="2 3">VU population</strain>
        <tissue evidence="2">Whole body</tissue>
    </source>
</reference>
<keyword evidence="1" id="KW-0472">Membrane</keyword>
<feature type="transmembrane region" description="Helical" evidence="1">
    <location>
        <begin position="181"/>
        <end position="214"/>
    </location>
</feature>
<keyword evidence="1" id="KW-0812">Transmembrane</keyword>
<dbReference type="Proteomes" id="UP000198287">
    <property type="component" value="Unassembled WGS sequence"/>
</dbReference>
<evidence type="ECO:0000256" key="1">
    <source>
        <dbReference type="SAM" id="Phobius"/>
    </source>
</evidence>
<name>A0A226E868_FOLCA</name>
<feature type="transmembrane region" description="Helical" evidence="1">
    <location>
        <begin position="47"/>
        <end position="64"/>
    </location>
</feature>